<organism evidence="9 10">
    <name type="scientific">Rhodococcus antarcticus</name>
    <dbReference type="NCBI Taxonomy" id="2987751"/>
    <lineage>
        <taxon>Bacteria</taxon>
        <taxon>Bacillati</taxon>
        <taxon>Actinomycetota</taxon>
        <taxon>Actinomycetes</taxon>
        <taxon>Mycobacteriales</taxon>
        <taxon>Nocardiaceae</taxon>
        <taxon>Rhodococcus</taxon>
    </lineage>
</organism>
<feature type="domain" description="ABC transmembrane type-1" evidence="8">
    <location>
        <begin position="80"/>
        <end position="264"/>
    </location>
</feature>
<keyword evidence="6 7" id="KW-0472">Membrane</keyword>
<accession>A0ABY6P5H7</accession>
<evidence type="ECO:0000256" key="6">
    <source>
        <dbReference type="ARBA" id="ARBA00023136"/>
    </source>
</evidence>
<dbReference type="CDD" id="cd06261">
    <property type="entry name" value="TM_PBP2"/>
    <property type="match status" value="1"/>
</dbReference>
<evidence type="ECO:0000313" key="9">
    <source>
        <dbReference type="EMBL" id="UZJ26925.1"/>
    </source>
</evidence>
<dbReference type="InterPro" id="IPR000515">
    <property type="entry name" value="MetI-like"/>
</dbReference>
<feature type="transmembrane region" description="Helical" evidence="7">
    <location>
        <begin position="205"/>
        <end position="230"/>
    </location>
</feature>
<dbReference type="Gene3D" id="1.10.3720.10">
    <property type="entry name" value="MetI-like"/>
    <property type="match status" value="1"/>
</dbReference>
<keyword evidence="9" id="KW-0614">Plasmid</keyword>
<feature type="transmembrane region" description="Helical" evidence="7">
    <location>
        <begin position="146"/>
        <end position="165"/>
    </location>
</feature>
<feature type="transmembrane region" description="Helical" evidence="7">
    <location>
        <begin position="117"/>
        <end position="140"/>
    </location>
</feature>
<gene>
    <name evidence="9" type="ORF">RHODO2019_18195</name>
</gene>
<dbReference type="PANTHER" id="PTHR30151:SF0">
    <property type="entry name" value="ABC TRANSPORTER PERMEASE PROTEIN MJ0413-RELATED"/>
    <property type="match status" value="1"/>
</dbReference>
<geneLocation type="plasmid" evidence="9 10">
    <name>unnamed1</name>
</geneLocation>
<evidence type="ECO:0000256" key="7">
    <source>
        <dbReference type="RuleBase" id="RU363032"/>
    </source>
</evidence>
<evidence type="ECO:0000259" key="8">
    <source>
        <dbReference type="PROSITE" id="PS50928"/>
    </source>
</evidence>
<evidence type="ECO:0000313" key="10">
    <source>
        <dbReference type="Proteomes" id="UP001164965"/>
    </source>
</evidence>
<proteinExistence type="inferred from homology"/>
<evidence type="ECO:0000256" key="2">
    <source>
        <dbReference type="ARBA" id="ARBA00022448"/>
    </source>
</evidence>
<dbReference type="SUPFAM" id="SSF161098">
    <property type="entry name" value="MetI-like"/>
    <property type="match status" value="1"/>
</dbReference>
<dbReference type="EMBL" id="CP110616">
    <property type="protein sequence ID" value="UZJ26925.1"/>
    <property type="molecule type" value="Genomic_DNA"/>
</dbReference>
<comment type="subcellular location">
    <subcellularLocation>
        <location evidence="1 7">Cell membrane</location>
        <topology evidence="1 7">Multi-pass membrane protein</topology>
    </subcellularLocation>
</comment>
<feature type="transmembrane region" description="Helical" evidence="7">
    <location>
        <begin position="84"/>
        <end position="105"/>
    </location>
</feature>
<dbReference type="Pfam" id="PF00528">
    <property type="entry name" value="BPD_transp_1"/>
    <property type="match status" value="1"/>
</dbReference>
<dbReference type="RefSeq" id="WP_265385029.1">
    <property type="nucleotide sequence ID" value="NZ_CP110616.1"/>
</dbReference>
<reference evidence="9" key="1">
    <citation type="submission" date="2022-10" db="EMBL/GenBank/DDBJ databases">
        <title>Rhodococcus sp.75.</title>
        <authorList>
            <person name="Sun M."/>
        </authorList>
    </citation>
    <scope>NUCLEOTIDE SEQUENCE</scope>
    <source>
        <strain evidence="9">75</strain>
        <plasmid evidence="9">unnamed1</plasmid>
    </source>
</reference>
<feature type="transmembrane region" description="Helical" evidence="7">
    <location>
        <begin position="242"/>
        <end position="260"/>
    </location>
</feature>
<comment type="similarity">
    <text evidence="7">Belongs to the binding-protein-dependent transport system permease family.</text>
</comment>
<keyword evidence="4 7" id="KW-0812">Transmembrane</keyword>
<dbReference type="Proteomes" id="UP001164965">
    <property type="component" value="Plasmid unnamed1"/>
</dbReference>
<dbReference type="InterPro" id="IPR035906">
    <property type="entry name" value="MetI-like_sf"/>
</dbReference>
<keyword evidence="5 7" id="KW-1133">Transmembrane helix</keyword>
<name>A0ABY6P5H7_9NOCA</name>
<feature type="transmembrane region" description="Helical" evidence="7">
    <location>
        <begin position="21"/>
        <end position="43"/>
    </location>
</feature>
<evidence type="ECO:0000256" key="3">
    <source>
        <dbReference type="ARBA" id="ARBA00022475"/>
    </source>
</evidence>
<evidence type="ECO:0000256" key="1">
    <source>
        <dbReference type="ARBA" id="ARBA00004651"/>
    </source>
</evidence>
<keyword evidence="10" id="KW-1185">Reference proteome</keyword>
<dbReference type="PROSITE" id="PS50928">
    <property type="entry name" value="ABC_TM1"/>
    <property type="match status" value="1"/>
</dbReference>
<keyword evidence="2 7" id="KW-0813">Transport</keyword>
<dbReference type="PANTHER" id="PTHR30151">
    <property type="entry name" value="ALKANE SULFONATE ABC TRANSPORTER-RELATED, MEMBRANE SUBUNIT"/>
    <property type="match status" value="1"/>
</dbReference>
<sequence length="279" mass="29246">MALITNLASGQRAGFARGSKTPWLLPAAAVRGGLGVLAALILLEAASRSGLLPAQYFPPVSLTFLQLLHELTQATLWVAVGQTMAGWAAGLLLAVVVAVPAGLLIGSVKPLFHASRIVVEFLRPIPSVALVPLAVLVFGAGLEMKVFLVVFACTWPLLFQTMYGVRDVDPTVLATARVYGLPAHARFVKVVLPSAMPYIATGLRISAAIGLILAVTAEIVVGAPGIGRLILDAQSVNATTTMYALVAVTGLLGLLINLLVRLVEKRVLAWHVSVRGVTL</sequence>
<evidence type="ECO:0000256" key="4">
    <source>
        <dbReference type="ARBA" id="ARBA00022692"/>
    </source>
</evidence>
<keyword evidence="3" id="KW-1003">Cell membrane</keyword>
<protein>
    <submittedName>
        <fullName evidence="9">ABC transporter permease</fullName>
    </submittedName>
</protein>
<evidence type="ECO:0000256" key="5">
    <source>
        <dbReference type="ARBA" id="ARBA00022989"/>
    </source>
</evidence>